<feature type="domain" description="Phenol hydroxylase-like C-terminal dimerisation" evidence="7">
    <location>
        <begin position="421"/>
        <end position="584"/>
    </location>
</feature>
<feature type="domain" description="FAD-binding" evidence="6">
    <location>
        <begin position="169"/>
        <end position="373"/>
    </location>
</feature>
<dbReference type="Pfam" id="PF01494">
    <property type="entry name" value="FAD_binding_3"/>
    <property type="match status" value="1"/>
</dbReference>
<dbReference type="InterPro" id="IPR002938">
    <property type="entry name" value="FAD-bd"/>
</dbReference>
<organism evidence="8 9">
    <name type="scientific">Fomitopsis schrenkii</name>
    <name type="common">Brown rot fungus</name>
    <dbReference type="NCBI Taxonomy" id="2126942"/>
    <lineage>
        <taxon>Eukaryota</taxon>
        <taxon>Fungi</taxon>
        <taxon>Dikarya</taxon>
        <taxon>Basidiomycota</taxon>
        <taxon>Agaricomycotina</taxon>
        <taxon>Agaricomycetes</taxon>
        <taxon>Polyporales</taxon>
        <taxon>Fomitopsis</taxon>
    </lineage>
</organism>
<dbReference type="Pfam" id="PF07976">
    <property type="entry name" value="Phe_hydrox_dim"/>
    <property type="match status" value="1"/>
</dbReference>
<comment type="similarity">
    <text evidence="2">Belongs to the PheA/TfdB FAD monooxygenase family.</text>
</comment>
<gene>
    <name evidence="8" type="ORF">FOMPIDRAFT_93057</name>
</gene>
<dbReference type="InterPro" id="IPR036249">
    <property type="entry name" value="Thioredoxin-like_sf"/>
</dbReference>
<protein>
    <submittedName>
        <fullName evidence="8">FAD/NAD-binding domain-containing protein</fullName>
    </submittedName>
</protein>
<dbReference type="EMBL" id="KE504238">
    <property type="protein sequence ID" value="EPS94269.1"/>
    <property type="molecule type" value="Genomic_DNA"/>
</dbReference>
<evidence type="ECO:0000256" key="3">
    <source>
        <dbReference type="ARBA" id="ARBA00022630"/>
    </source>
</evidence>
<dbReference type="InterPro" id="IPR012941">
    <property type="entry name" value="Phe_hydrox_C_dim_dom"/>
</dbReference>
<dbReference type="SUPFAM" id="SSF52833">
    <property type="entry name" value="Thioredoxin-like"/>
    <property type="match status" value="1"/>
</dbReference>
<dbReference type="InterPro" id="IPR036188">
    <property type="entry name" value="FAD/NAD-bd_sf"/>
</dbReference>
<dbReference type="Proteomes" id="UP000015241">
    <property type="component" value="Unassembled WGS sequence"/>
</dbReference>
<comment type="cofactor">
    <cofactor evidence="1">
        <name>FAD</name>
        <dbReference type="ChEBI" id="CHEBI:57692"/>
    </cofactor>
</comment>
<proteinExistence type="inferred from homology"/>
<dbReference type="SUPFAM" id="SSF51905">
    <property type="entry name" value="FAD/NAD(P)-binding domain"/>
    <property type="match status" value="1"/>
</dbReference>
<dbReference type="Gene3D" id="3.50.50.60">
    <property type="entry name" value="FAD/NAD(P)-binding domain"/>
    <property type="match status" value="1"/>
</dbReference>
<dbReference type="SUPFAM" id="SSF54373">
    <property type="entry name" value="FAD-linked reductases, C-terminal domain"/>
    <property type="match status" value="1"/>
</dbReference>
<dbReference type="STRING" id="743788.S8F5V5"/>
<dbReference type="OrthoDB" id="1716816at2759"/>
<keyword evidence="9" id="KW-1185">Reference proteome</keyword>
<dbReference type="Gene3D" id="3.40.30.20">
    <property type="match status" value="1"/>
</dbReference>
<evidence type="ECO:0000256" key="1">
    <source>
        <dbReference type="ARBA" id="ARBA00001974"/>
    </source>
</evidence>
<keyword evidence="4" id="KW-0274">FAD</keyword>
<evidence type="ECO:0000259" key="6">
    <source>
        <dbReference type="Pfam" id="PF01494"/>
    </source>
</evidence>
<dbReference type="GO" id="GO:0016709">
    <property type="term" value="F:oxidoreductase activity, acting on paired donors, with incorporation or reduction of molecular oxygen, NAD(P)H as one donor, and incorporation of one atom of oxygen"/>
    <property type="evidence" value="ECO:0007669"/>
    <property type="project" value="UniProtKB-ARBA"/>
</dbReference>
<reference evidence="8 9" key="1">
    <citation type="journal article" date="2012" name="Science">
        <title>The Paleozoic origin of enzymatic lignin decomposition reconstructed from 31 fungal genomes.</title>
        <authorList>
            <person name="Floudas D."/>
            <person name="Binder M."/>
            <person name="Riley R."/>
            <person name="Barry K."/>
            <person name="Blanchette R.A."/>
            <person name="Henrissat B."/>
            <person name="Martinez A.T."/>
            <person name="Otillar R."/>
            <person name="Spatafora J.W."/>
            <person name="Yadav J.S."/>
            <person name="Aerts A."/>
            <person name="Benoit I."/>
            <person name="Boyd A."/>
            <person name="Carlson A."/>
            <person name="Copeland A."/>
            <person name="Coutinho P.M."/>
            <person name="de Vries R.P."/>
            <person name="Ferreira P."/>
            <person name="Findley K."/>
            <person name="Foster B."/>
            <person name="Gaskell J."/>
            <person name="Glotzer D."/>
            <person name="Gorecki P."/>
            <person name="Heitman J."/>
            <person name="Hesse C."/>
            <person name="Hori C."/>
            <person name="Igarashi K."/>
            <person name="Jurgens J.A."/>
            <person name="Kallen N."/>
            <person name="Kersten P."/>
            <person name="Kohler A."/>
            <person name="Kuees U."/>
            <person name="Kumar T.K.A."/>
            <person name="Kuo A."/>
            <person name="LaButti K."/>
            <person name="Larrondo L.F."/>
            <person name="Lindquist E."/>
            <person name="Ling A."/>
            <person name="Lombard V."/>
            <person name="Lucas S."/>
            <person name="Lundell T."/>
            <person name="Martin R."/>
            <person name="McLaughlin D.J."/>
            <person name="Morgenstern I."/>
            <person name="Morin E."/>
            <person name="Murat C."/>
            <person name="Nagy L.G."/>
            <person name="Nolan M."/>
            <person name="Ohm R.A."/>
            <person name="Patyshakuliyeva A."/>
            <person name="Rokas A."/>
            <person name="Ruiz-Duenas F.J."/>
            <person name="Sabat G."/>
            <person name="Salamov A."/>
            <person name="Samejima M."/>
            <person name="Schmutz J."/>
            <person name="Slot J.C."/>
            <person name="St John F."/>
            <person name="Stenlid J."/>
            <person name="Sun H."/>
            <person name="Sun S."/>
            <person name="Syed K."/>
            <person name="Tsang A."/>
            <person name="Wiebenga A."/>
            <person name="Young D."/>
            <person name="Pisabarro A."/>
            <person name="Eastwood D.C."/>
            <person name="Martin F."/>
            <person name="Cullen D."/>
            <person name="Grigoriev I.V."/>
            <person name="Hibbett D.S."/>
        </authorList>
    </citation>
    <scope>NUCLEOTIDE SEQUENCE</scope>
    <source>
        <strain evidence="9">FP-58527</strain>
    </source>
</reference>
<evidence type="ECO:0000256" key="2">
    <source>
        <dbReference type="ARBA" id="ARBA00007801"/>
    </source>
</evidence>
<dbReference type="InterPro" id="IPR050641">
    <property type="entry name" value="RIFMO-like"/>
</dbReference>
<dbReference type="PANTHER" id="PTHR43004">
    <property type="entry name" value="TRK SYSTEM POTASSIUM UPTAKE PROTEIN"/>
    <property type="match status" value="1"/>
</dbReference>
<dbReference type="HOGENOM" id="CLU_009665_9_2_1"/>
<evidence type="ECO:0000313" key="8">
    <source>
        <dbReference type="EMBL" id="EPS94269.1"/>
    </source>
</evidence>
<dbReference type="PANTHER" id="PTHR43004:SF19">
    <property type="entry name" value="BINDING MONOOXYGENASE, PUTATIVE (JCVI)-RELATED"/>
    <property type="match status" value="1"/>
</dbReference>
<keyword evidence="5" id="KW-0560">Oxidoreductase</keyword>
<evidence type="ECO:0000256" key="4">
    <source>
        <dbReference type="ARBA" id="ARBA00022827"/>
    </source>
</evidence>
<dbReference type="InParanoid" id="S8F5V5"/>
<dbReference type="eggNOG" id="KOG3855">
    <property type="taxonomic scope" value="Eukaryota"/>
</dbReference>
<evidence type="ECO:0000256" key="5">
    <source>
        <dbReference type="ARBA" id="ARBA00023002"/>
    </source>
</evidence>
<name>S8F5V5_FOMSC</name>
<dbReference type="AlphaFoldDB" id="S8F5V5"/>
<evidence type="ECO:0000259" key="7">
    <source>
        <dbReference type="Pfam" id="PF07976"/>
    </source>
</evidence>
<dbReference type="GO" id="GO:0071949">
    <property type="term" value="F:FAD binding"/>
    <property type="evidence" value="ECO:0007669"/>
    <property type="project" value="InterPro"/>
</dbReference>
<accession>S8F5V5</accession>
<sequence length="585" mass="64542">MAALALSHLEVSVKIIDRRIPGETAGQGDGIQPRMSEMWDALGIGAELREASAQIHRIVIYGPNAQGSGIEEAGQASNVSVDATSRPFETVTASSTIEDILTRALKARGVVIEQPFVPQTLRIVEQEDGAGEAHVEVAVVKLDEEYIQSSGVRQVDRAKLVGTPEAIQESHIIRAKYVLGCDGAHSWVRRAVNISMEGETTDLVWGVIDFTPETDFPSPRAKNVIASPLTGGIAWIPREDNSARVYVRLPTAPDTIAADQTQKSASKDSREKIMQTIEKAFLPYTMRFINITWCNEYKIGQRVARTFSSARRVYLLGDAGRTHSPMAGQGANGAMTDGWNLAWKLAYVLRGHASPCILDTYEEERRAHALQLILFDRAVFELFRPDTFTAEGYLELWRRNTMFLSGLGVKHTSRLTVPDADGVAPGLHVGERAPYAIVTRHSDWQQFSLLELMLYNGRSKLVLLPGDTRNPAIAQRLACFVESLVESVGGKVGKLLDVFTVLNTPKEAPFKLERRMPILCTDENVYADESGRLEARQTGKLYQRLGIRPEEGAAVLVRPDAIMAMVTTIDAENADRIQSYFANLL</sequence>
<keyword evidence="3" id="KW-0285">Flavoprotein</keyword>
<dbReference type="Gene3D" id="3.30.9.10">
    <property type="entry name" value="D-Amino Acid Oxidase, subunit A, domain 2"/>
    <property type="match status" value="1"/>
</dbReference>
<dbReference type="PRINTS" id="PR00420">
    <property type="entry name" value="RNGMNOXGNASE"/>
</dbReference>
<dbReference type="InterPro" id="IPR038220">
    <property type="entry name" value="PHOX_C_sf"/>
</dbReference>
<evidence type="ECO:0000313" key="9">
    <source>
        <dbReference type="Proteomes" id="UP000015241"/>
    </source>
</evidence>